<dbReference type="Proteomes" id="UP000275385">
    <property type="component" value="Unassembled WGS sequence"/>
</dbReference>
<gene>
    <name evidence="1" type="ORF">DL546_008216</name>
</gene>
<protein>
    <submittedName>
        <fullName evidence="1">Uncharacterized protein</fullName>
    </submittedName>
</protein>
<proteinExistence type="predicted"/>
<dbReference type="OrthoDB" id="10505410at2759"/>
<keyword evidence="2" id="KW-1185">Reference proteome</keyword>
<evidence type="ECO:0000313" key="1">
    <source>
        <dbReference type="EMBL" id="RKU45481.1"/>
    </source>
</evidence>
<organism evidence="1 2">
    <name type="scientific">Coniochaeta pulveracea</name>
    <dbReference type="NCBI Taxonomy" id="177199"/>
    <lineage>
        <taxon>Eukaryota</taxon>
        <taxon>Fungi</taxon>
        <taxon>Dikarya</taxon>
        <taxon>Ascomycota</taxon>
        <taxon>Pezizomycotina</taxon>
        <taxon>Sordariomycetes</taxon>
        <taxon>Sordariomycetidae</taxon>
        <taxon>Coniochaetales</taxon>
        <taxon>Coniochaetaceae</taxon>
        <taxon>Coniochaeta</taxon>
    </lineage>
</organism>
<reference evidence="1 2" key="1">
    <citation type="submission" date="2018-08" db="EMBL/GenBank/DDBJ databases">
        <title>Draft genome of the lignicolous fungus Coniochaeta pulveracea.</title>
        <authorList>
            <person name="Borstlap C.J."/>
            <person name="De Witt R.N."/>
            <person name="Botha A."/>
            <person name="Volschenk H."/>
        </authorList>
    </citation>
    <scope>NUCLEOTIDE SEQUENCE [LARGE SCALE GENOMIC DNA]</scope>
    <source>
        <strain evidence="1 2">CAB683</strain>
    </source>
</reference>
<comment type="caution">
    <text evidence="1">The sequence shown here is derived from an EMBL/GenBank/DDBJ whole genome shotgun (WGS) entry which is preliminary data.</text>
</comment>
<accession>A0A420YC52</accession>
<dbReference type="EMBL" id="QVQW01000021">
    <property type="protein sequence ID" value="RKU45481.1"/>
    <property type="molecule type" value="Genomic_DNA"/>
</dbReference>
<sequence length="429" mass="46307">MEDFSDSVTCVDETQDGYYVSIDTAASELPVGGSEPSFNMNTAELYGDPIQYEQYQTTTTAIQFDQTLPAPETSYDVYATAGGQQPQLLETQTAVSVTEYATYSTGQTYDASQTMVYAIPVTTTGQDNVTSGLVQSYQVTDTAYTTPAAVDGSASQSFQVMTDQPAYVAQPAQTYQVDASTMAPQPGQTSFLAQPQIQTQSTFQPVAYQQVLQVAPDGQHYYIQVPVPAQQPGIHQLNPNTMQAQPLTLQLQFTKPKILRRETASQAKEATIKFSKQAYAKSKEFITNKDGARAVAKQTWKQSKNLTIKTTDMLDKYVRPLMPFIATQDMELAMALRVGLGVGNSLKGPGGSVQRRPVGGGGQGVQQMDAAALANLTQVLALLQSSDGIAGGTGDGVWGQTDEGQARARFKARDSHNINHFSPKLTPIL</sequence>
<name>A0A420YC52_9PEZI</name>
<dbReference type="AlphaFoldDB" id="A0A420YC52"/>
<evidence type="ECO:0000313" key="2">
    <source>
        <dbReference type="Proteomes" id="UP000275385"/>
    </source>
</evidence>